<dbReference type="EMBL" id="CP073633">
    <property type="protein sequence ID" value="WHQ68342.1"/>
    <property type="molecule type" value="Genomic_DNA"/>
</dbReference>
<sequence>MSNTDRVSAYVLYVNGIVLFKERSREQKWGEPNRIREKIGVLRLRSLVSWPVPRRREAADPFMLERIPTKWSPVRRKNARHNNNRETPA</sequence>
<dbReference type="AlphaFoldDB" id="A0AAX3WAL4"/>
<evidence type="ECO:0000313" key="1">
    <source>
        <dbReference type="EMBL" id="WHQ68342.1"/>
    </source>
</evidence>
<dbReference type="RefSeq" id="WP_283535094.1">
    <property type="nucleotide sequence ID" value="NZ_CP073633.1"/>
</dbReference>
<name>A0AAX3WAL4_METEX</name>
<protein>
    <submittedName>
        <fullName evidence="1">Uncharacterized protein</fullName>
    </submittedName>
</protein>
<evidence type="ECO:0000313" key="2">
    <source>
        <dbReference type="Proteomes" id="UP001223720"/>
    </source>
</evidence>
<proteinExistence type="predicted"/>
<accession>A0AAX3WAL4</accession>
<organism evidence="1 2">
    <name type="scientific">Methylorubrum extorquens</name>
    <name type="common">Methylobacterium dichloromethanicum</name>
    <name type="synonym">Methylobacterium extorquens</name>
    <dbReference type="NCBI Taxonomy" id="408"/>
    <lineage>
        <taxon>Bacteria</taxon>
        <taxon>Pseudomonadati</taxon>
        <taxon>Pseudomonadota</taxon>
        <taxon>Alphaproteobacteria</taxon>
        <taxon>Hyphomicrobiales</taxon>
        <taxon>Methylobacteriaceae</taxon>
        <taxon>Methylorubrum</taxon>
    </lineage>
</organism>
<dbReference type="Proteomes" id="UP001223720">
    <property type="component" value="Chromosome"/>
</dbReference>
<reference evidence="1" key="1">
    <citation type="journal article" date="2022" name="Biotechnol. Bioprocess Eng.">
        <title>Pan-genome Analysis Reveals Comparative Genomic Features of Central Metabolic Pathways in Methylorubrum extorquens.</title>
        <authorList>
            <person name="Lee G.M."/>
            <person name="Scott-Nevros Z.K."/>
            <person name="Lee S.-M."/>
            <person name="Kim D."/>
        </authorList>
    </citation>
    <scope>NUCLEOTIDE SEQUENCE</scope>
    <source>
        <strain evidence="1">ATCC 55366</strain>
    </source>
</reference>
<gene>
    <name evidence="1" type="ORF">KEC54_18375</name>
</gene>